<evidence type="ECO:0000313" key="3">
    <source>
        <dbReference type="Proteomes" id="UP000061382"/>
    </source>
</evidence>
<reference evidence="2 3" key="1">
    <citation type="submission" date="2015-08" db="EMBL/GenBank/DDBJ databases">
        <title>Complete genome sequence of Rufibacter tibetensis strain 1351t, a radiation-resistant bacterium from tibet plateau.</title>
        <authorList>
            <person name="Dai J."/>
        </authorList>
    </citation>
    <scope>NUCLEOTIDE SEQUENCE [LARGE SCALE GENOMIC DNA]</scope>
    <source>
        <strain evidence="2 3">1351</strain>
        <plasmid evidence="2 3">1</plasmid>
    </source>
</reference>
<name>A0A0P0D3W3_9BACT</name>
<organism evidence="2 3">
    <name type="scientific">Rufibacter tibetensis</name>
    <dbReference type="NCBI Taxonomy" id="512763"/>
    <lineage>
        <taxon>Bacteria</taxon>
        <taxon>Pseudomonadati</taxon>
        <taxon>Bacteroidota</taxon>
        <taxon>Cytophagia</taxon>
        <taxon>Cytophagales</taxon>
        <taxon>Hymenobacteraceae</taxon>
        <taxon>Rufibacter</taxon>
    </lineage>
</organism>
<dbReference type="Proteomes" id="UP000061382">
    <property type="component" value="Plasmid 1"/>
</dbReference>
<dbReference type="Gene3D" id="1.50.10.10">
    <property type="match status" value="1"/>
</dbReference>
<gene>
    <name evidence="2" type="ORF">DC20_21510</name>
</gene>
<dbReference type="PATRIC" id="fig|512763.3.peg.4727"/>
<dbReference type="InterPro" id="IPR012341">
    <property type="entry name" value="6hp_glycosidase-like_sf"/>
</dbReference>
<dbReference type="Pfam" id="PF07470">
    <property type="entry name" value="Glyco_hydro_88"/>
    <property type="match status" value="1"/>
</dbReference>
<dbReference type="EMBL" id="CP012644">
    <property type="protein sequence ID" value="ALJ01758.1"/>
    <property type="molecule type" value="Genomic_DNA"/>
</dbReference>
<sequence length="380" mass="43741">MFMLSSWTSLSSLEGPRSLKWSERMALSVLKRNPWMTELPGNTSWGYTQGLIYYSFEKLSHESSNGRYQQLVQQYADKMIDEKGTIKSYRTDAFNIDNINSGKILFGLYESTKDEKYRLAIEGLRNQLRWQPRTTEGGYWHKLKYPWQMWLDGAYMGAPFLAQYAKVFNEPKGFDDVAQQLILMEKHLRDSKTGLLYHGWDESRVQDWADPQTGRSRNFWGRAIGWYAMAIVDVLDYFPPQHPKRGELVQILQRLSVALQTYQDKKTGLWYQVVDQGGREGNYLEGSASSMFVYALAKGVNKGYLDKQFKKVAERGYKGILDHLIEVKKDGEISIHQVCEVAGLGDGRDGSYAYYINESKRTDDPKATGPFILASLELKK</sequence>
<dbReference type="GO" id="GO:0016787">
    <property type="term" value="F:hydrolase activity"/>
    <property type="evidence" value="ECO:0007669"/>
    <property type="project" value="UniProtKB-KW"/>
</dbReference>
<proteinExistence type="predicted"/>
<dbReference type="PANTHER" id="PTHR33886">
    <property type="entry name" value="UNSATURATED RHAMNOGALACTURONAN HYDROLASE (EUROFUNG)"/>
    <property type="match status" value="1"/>
</dbReference>
<dbReference type="InterPro" id="IPR010905">
    <property type="entry name" value="Glyco_hydro_88"/>
</dbReference>
<accession>A0A0P0D3W3</accession>
<protein>
    <submittedName>
        <fullName evidence="2">Glycosyl hydrolase family 88</fullName>
    </submittedName>
</protein>
<dbReference type="PANTHER" id="PTHR33886:SF8">
    <property type="entry name" value="UNSATURATED RHAMNOGALACTURONAN HYDROLASE (EUROFUNG)"/>
    <property type="match status" value="1"/>
</dbReference>
<keyword evidence="1 2" id="KW-0378">Hydrolase</keyword>
<keyword evidence="3" id="KW-1185">Reference proteome</keyword>
<dbReference type="InterPro" id="IPR052043">
    <property type="entry name" value="PolySaccharide_Degr_Enz"/>
</dbReference>
<evidence type="ECO:0000256" key="1">
    <source>
        <dbReference type="ARBA" id="ARBA00022801"/>
    </source>
</evidence>
<evidence type="ECO:0000313" key="2">
    <source>
        <dbReference type="EMBL" id="ALJ01758.1"/>
    </source>
</evidence>
<keyword evidence="2" id="KW-0614">Plasmid</keyword>
<dbReference type="AlphaFoldDB" id="A0A0P0D3W3"/>
<dbReference type="GO" id="GO:0005975">
    <property type="term" value="P:carbohydrate metabolic process"/>
    <property type="evidence" value="ECO:0007669"/>
    <property type="project" value="InterPro"/>
</dbReference>
<dbReference type="KEGG" id="rti:DC20_21510"/>
<geneLocation type="plasmid" evidence="2 3">
    <name>1</name>
</geneLocation>
<dbReference type="InterPro" id="IPR008928">
    <property type="entry name" value="6-hairpin_glycosidase_sf"/>
</dbReference>
<dbReference type="SUPFAM" id="SSF48208">
    <property type="entry name" value="Six-hairpin glycosidases"/>
    <property type="match status" value="1"/>
</dbReference>